<organism evidence="1 2">
    <name type="scientific">Streptomyces albus (strain ATCC 21838 / DSM 41398 / FERM P-419 / JCM 4703 / NBRC 107858)</name>
    <dbReference type="NCBI Taxonomy" id="1081613"/>
    <lineage>
        <taxon>Bacteria</taxon>
        <taxon>Bacillati</taxon>
        <taxon>Actinomycetota</taxon>
        <taxon>Actinomycetes</taxon>
        <taxon>Kitasatosporales</taxon>
        <taxon>Streptomycetaceae</taxon>
        <taxon>Streptomyces</taxon>
    </lineage>
</organism>
<name>A0A0B5F038_STRA4</name>
<dbReference type="Proteomes" id="UP000031523">
    <property type="component" value="Chromosome"/>
</dbReference>
<proteinExistence type="predicted"/>
<sequence length="196" mass="21201">MSDLNLLSVLVPEDWVTLPGAGTSLSRWSRATAEELAERGRAAGHPMDTKPLRADLTAWAKDSRSRAPLSASLYYPDGFEEALALVEVQVFVPDETLPVITLDWLAKTFSASDFGPPEVTRVEVPTGPAVRIRQNLAMESAGRRTPGVLRETLTYGMLPHGSTSAVMLMASWSVPGVGEELEAVVDEIARRLEASV</sequence>
<dbReference type="KEGG" id="sals:SLNWT_3860"/>
<dbReference type="EMBL" id="CP010519">
    <property type="protein sequence ID" value="AJE84236.1"/>
    <property type="molecule type" value="Genomic_DNA"/>
</dbReference>
<protein>
    <submittedName>
        <fullName evidence="1">Uncharacterized protein</fullName>
    </submittedName>
</protein>
<evidence type="ECO:0000313" key="1">
    <source>
        <dbReference type="EMBL" id="AJE84236.1"/>
    </source>
</evidence>
<gene>
    <name evidence="1" type="ORF">SLNWT_3860</name>
</gene>
<accession>A0A0B5F038</accession>
<keyword evidence="2" id="KW-1185">Reference proteome</keyword>
<dbReference type="AlphaFoldDB" id="A0A0B5F038"/>
<evidence type="ECO:0000313" key="2">
    <source>
        <dbReference type="Proteomes" id="UP000031523"/>
    </source>
</evidence>
<reference evidence="1 2" key="1">
    <citation type="submission" date="2015-01" db="EMBL/GenBank/DDBJ databases">
        <title>Enhanced salinomycin production by adjusting the supply of polyketide extender units in Streptomyce albus DSM 41398.</title>
        <authorList>
            <person name="Lu C."/>
        </authorList>
    </citation>
    <scope>NUCLEOTIDE SEQUENCE [LARGE SCALE GENOMIC DNA]</scope>
    <source>
        <strain evidence="2">ATCC 21838 / DSM 41398 / FERM P-419 / JCM 4703 / NBRC 107858</strain>
    </source>
</reference>